<keyword evidence="2 5" id="KW-0808">Transferase</keyword>
<dbReference type="PROSITE" id="PS51686">
    <property type="entry name" value="SAM_MT_RSMB_NOP"/>
    <property type="match status" value="1"/>
</dbReference>
<dbReference type="CDD" id="cd21149">
    <property type="entry name" value="PUA_archaeosine_TGT"/>
    <property type="match status" value="1"/>
</dbReference>
<name>A0A833DT92_9CREN</name>
<dbReference type="PROSITE" id="PS50890">
    <property type="entry name" value="PUA"/>
    <property type="match status" value="1"/>
</dbReference>
<feature type="binding site" evidence="5">
    <location>
        <position position="300"/>
    </location>
    <ligand>
        <name>S-adenosyl-L-methionine</name>
        <dbReference type="ChEBI" id="CHEBI:59789"/>
    </ligand>
</feature>
<proteinExistence type="inferred from homology"/>
<dbReference type="InterPro" id="IPR054728">
    <property type="entry name" value="RsmB-like_ferredoxin"/>
</dbReference>
<keyword evidence="1 5" id="KW-0489">Methyltransferase</keyword>
<dbReference type="Pfam" id="PF01189">
    <property type="entry name" value="Methyltr_RsmB-F"/>
    <property type="match status" value="1"/>
</dbReference>
<dbReference type="Proteomes" id="UP000605805">
    <property type="component" value="Unassembled WGS sequence"/>
</dbReference>
<feature type="active site" description="Nucleophile" evidence="5">
    <location>
        <position position="323"/>
    </location>
</feature>
<feature type="binding site" evidence="5">
    <location>
        <position position="254"/>
    </location>
    <ligand>
        <name>S-adenosyl-L-methionine</name>
        <dbReference type="ChEBI" id="CHEBI:59789"/>
    </ligand>
</feature>
<dbReference type="Gene3D" id="3.30.70.1170">
    <property type="entry name" value="Sun protein, domain 3"/>
    <property type="match status" value="1"/>
</dbReference>
<dbReference type="Gene3D" id="3.40.50.150">
    <property type="entry name" value="Vaccinia Virus protein VP39"/>
    <property type="match status" value="1"/>
</dbReference>
<organism evidence="7 8">
    <name type="scientific">Ignisphaera aggregans</name>
    <dbReference type="NCBI Taxonomy" id="334771"/>
    <lineage>
        <taxon>Archaea</taxon>
        <taxon>Thermoproteota</taxon>
        <taxon>Thermoprotei</taxon>
        <taxon>Desulfurococcales</taxon>
        <taxon>Desulfurococcaceae</taxon>
        <taxon>Ignisphaera</taxon>
    </lineage>
</organism>
<dbReference type="InterPro" id="IPR043699">
    <property type="entry name" value="NSUN6"/>
</dbReference>
<dbReference type="InterPro" id="IPR015947">
    <property type="entry name" value="PUA-like_sf"/>
</dbReference>
<dbReference type="GO" id="GO:0016428">
    <property type="term" value="F:tRNA (cytidine-5-)-methyltransferase activity"/>
    <property type="evidence" value="ECO:0007669"/>
    <property type="project" value="UniProtKB-UniRule"/>
</dbReference>
<feature type="binding site" evidence="5">
    <location>
        <begin position="202"/>
        <end position="208"/>
    </location>
    <ligand>
        <name>S-adenosyl-L-methionine</name>
        <dbReference type="ChEBI" id="CHEBI:59789"/>
    </ligand>
</feature>
<dbReference type="EC" id="2.1.1.-" evidence="5"/>
<dbReference type="Pfam" id="PF01472">
    <property type="entry name" value="PUA"/>
    <property type="match status" value="1"/>
</dbReference>
<feature type="domain" description="SAM-dependent MTase RsmB/NOP-type" evidence="6">
    <location>
        <begin position="104"/>
        <end position="387"/>
    </location>
</feature>
<sequence>MGRLNYDTELLQALERVYGNELQSFLNAISRPSKRLYVRVNILKIDPGALLDILRARGIEVYRDEELSEALYFPVHGPYRVRDVGLRVVADKRASESVMLGSNLYAPGVEDCDPEVRPGSIVTVISPQGDVLAEGVAKMRCEEMKRRGKGLAVEVHKSIYKAPQLRELPEFSAGYFYPQSLPAMYTVHVLNPQPGELIVDMCAAPGGKTGHIVEYSQGLAYTIAFDHSQRKLREMIKEMERLGHLHAVEIWRSDSRYLDVDYPWLKPHRVLVDPPCTALGVRPKLYDRKSYHDVIAAANYQKQFLQVAARIVRSGGVIVYSTCTVTLEENEMVIEEVLRKYRCLEVVETGIRRGSHGLYGDYKDLYIRFHPQVHDTPGYFIAKLVKKC</sequence>
<feature type="binding site" evidence="5">
    <location>
        <position position="231"/>
    </location>
    <ligand>
        <name>S-adenosyl-L-methionine</name>
        <dbReference type="ChEBI" id="CHEBI:59789"/>
    </ligand>
</feature>
<dbReference type="GO" id="GO:0006400">
    <property type="term" value="P:tRNA modification"/>
    <property type="evidence" value="ECO:0007669"/>
    <property type="project" value="UniProtKB-UniRule"/>
</dbReference>
<dbReference type="InterPro" id="IPR029063">
    <property type="entry name" value="SAM-dependent_MTases_sf"/>
</dbReference>
<dbReference type="SUPFAM" id="SSF88697">
    <property type="entry name" value="PUA domain-like"/>
    <property type="match status" value="1"/>
</dbReference>
<protein>
    <recommendedName>
        <fullName evidence="5">tRNA (cytosine(72)-C(5))-methyltransferase</fullName>
        <shortName evidence="5">tRNA:m(5)C72 MTase</shortName>
        <ecNumber evidence="5">2.1.1.-</ecNumber>
    </recommendedName>
</protein>
<evidence type="ECO:0000256" key="2">
    <source>
        <dbReference type="ARBA" id="ARBA00022679"/>
    </source>
</evidence>
<reference evidence="7" key="1">
    <citation type="journal article" date="2020" name="ISME J.">
        <title>Gammaproteobacteria mediating utilization of methyl-, sulfur- and petroleum organic compounds in deep ocean hydrothermal plumes.</title>
        <authorList>
            <person name="Zhou Z."/>
            <person name="Liu Y."/>
            <person name="Pan J."/>
            <person name="Cron B.R."/>
            <person name="Toner B.M."/>
            <person name="Anantharaman K."/>
            <person name="Breier J.A."/>
            <person name="Dick G.J."/>
            <person name="Li M."/>
        </authorList>
    </citation>
    <scope>NUCLEOTIDE SEQUENCE</scope>
    <source>
        <strain evidence="7">SZUA-1435</strain>
    </source>
</reference>
<gene>
    <name evidence="7" type="ORF">EYH02_03240</name>
</gene>
<feature type="binding site" evidence="5">
    <location>
        <position position="226"/>
    </location>
    <ligand>
        <name>S-adenosyl-L-methionine</name>
        <dbReference type="ChEBI" id="CHEBI:59789"/>
    </ligand>
</feature>
<comment type="function">
    <text evidence="5">S-adenosyl-L-methionine-dependent methyltransferase that specifically methylates the C5 position of cytosine 72 in several tRNAs.</text>
</comment>
<dbReference type="PRINTS" id="PR02008">
    <property type="entry name" value="RCMTFAMILY"/>
</dbReference>
<dbReference type="Pfam" id="PF22458">
    <property type="entry name" value="RsmF-B_ferredox"/>
    <property type="match status" value="1"/>
</dbReference>
<dbReference type="InterPro" id="IPR002478">
    <property type="entry name" value="PUA"/>
</dbReference>
<evidence type="ECO:0000313" key="7">
    <source>
        <dbReference type="EMBL" id="HIP57067.1"/>
    </source>
</evidence>
<dbReference type="InterPro" id="IPR023267">
    <property type="entry name" value="RCMT"/>
</dbReference>
<dbReference type="InterPro" id="IPR001678">
    <property type="entry name" value="MeTrfase_RsmB-F_NOP2_dom"/>
</dbReference>
<dbReference type="GO" id="GO:0000049">
    <property type="term" value="F:tRNA binding"/>
    <property type="evidence" value="ECO:0007669"/>
    <property type="project" value="UniProtKB-UniRule"/>
</dbReference>
<evidence type="ECO:0000256" key="4">
    <source>
        <dbReference type="ARBA" id="ARBA00022884"/>
    </source>
</evidence>
<keyword evidence="4 5" id="KW-0694">RNA-binding</keyword>
<dbReference type="HAMAP" id="MF_02237">
    <property type="entry name" value="NSUN6"/>
    <property type="match status" value="1"/>
</dbReference>
<comment type="caution">
    <text evidence="7">The sequence shown here is derived from an EMBL/GenBank/DDBJ whole genome shotgun (WGS) entry which is preliminary data.</text>
</comment>
<dbReference type="AlphaFoldDB" id="A0A833DT92"/>
<comment type="similarity">
    <text evidence="5">Belongs to the class I-like SAM-binding methyltransferase superfamily. RsmB/NOP family.</text>
</comment>
<dbReference type="Gene3D" id="2.30.130.10">
    <property type="entry name" value="PUA domain"/>
    <property type="match status" value="1"/>
</dbReference>
<dbReference type="InterPro" id="IPR004521">
    <property type="entry name" value="Uncharacterised_CHP00451"/>
</dbReference>
<dbReference type="InterPro" id="IPR036974">
    <property type="entry name" value="PUA_sf"/>
</dbReference>
<dbReference type="SMART" id="SM00359">
    <property type="entry name" value="PUA"/>
    <property type="match status" value="1"/>
</dbReference>
<dbReference type="PANTHER" id="PTHR22807">
    <property type="entry name" value="NOP2 YEAST -RELATED NOL1/NOP2/FMU SUN DOMAIN-CONTAINING"/>
    <property type="match status" value="1"/>
</dbReference>
<evidence type="ECO:0000256" key="5">
    <source>
        <dbReference type="HAMAP-Rule" id="MF_02237"/>
    </source>
</evidence>
<evidence type="ECO:0000256" key="3">
    <source>
        <dbReference type="ARBA" id="ARBA00022691"/>
    </source>
</evidence>
<dbReference type="NCBIfam" id="TIGR00451">
    <property type="entry name" value="unchar_dom_2"/>
    <property type="match status" value="1"/>
</dbReference>
<evidence type="ECO:0000259" key="6">
    <source>
        <dbReference type="PROSITE" id="PS51686"/>
    </source>
</evidence>
<feature type="binding site" evidence="5">
    <location>
        <position position="273"/>
    </location>
    <ligand>
        <name>S-adenosyl-L-methionine</name>
        <dbReference type="ChEBI" id="CHEBI:59789"/>
    </ligand>
</feature>
<dbReference type="SUPFAM" id="SSF53335">
    <property type="entry name" value="S-adenosyl-L-methionine-dependent methyltransferases"/>
    <property type="match status" value="1"/>
</dbReference>
<accession>A0A833DT92</accession>
<comment type="catalytic activity">
    <reaction evidence="5">
        <text>cytidine(72) in tRNA + S-adenosyl-L-methionine = 5-methylcytidine(72) in tRNA + S-adenosyl-L-homocysteine + H(+)</text>
        <dbReference type="Rhea" id="RHEA:61988"/>
        <dbReference type="Rhea" id="RHEA-COMP:15996"/>
        <dbReference type="Rhea" id="RHEA-COMP:15997"/>
        <dbReference type="ChEBI" id="CHEBI:15378"/>
        <dbReference type="ChEBI" id="CHEBI:57856"/>
        <dbReference type="ChEBI" id="CHEBI:59789"/>
        <dbReference type="ChEBI" id="CHEBI:74483"/>
        <dbReference type="ChEBI" id="CHEBI:82748"/>
    </reaction>
</comment>
<keyword evidence="3 5" id="KW-0949">S-adenosyl-L-methionine</keyword>
<dbReference type="InterPro" id="IPR049560">
    <property type="entry name" value="MeTrfase_RsmB-F_NOP2_cat"/>
</dbReference>
<dbReference type="GO" id="GO:0001510">
    <property type="term" value="P:RNA methylation"/>
    <property type="evidence" value="ECO:0007669"/>
    <property type="project" value="InterPro"/>
</dbReference>
<dbReference type="EMBL" id="DQTV01000058">
    <property type="protein sequence ID" value="HIP57067.1"/>
    <property type="molecule type" value="Genomic_DNA"/>
</dbReference>
<evidence type="ECO:0000313" key="8">
    <source>
        <dbReference type="Proteomes" id="UP000605805"/>
    </source>
</evidence>
<evidence type="ECO:0000256" key="1">
    <source>
        <dbReference type="ARBA" id="ARBA00022603"/>
    </source>
</evidence>
<dbReference type="PANTHER" id="PTHR22807:SF34">
    <property type="entry name" value="TRNA (CYTOSINE(72)-C(5))-METHYLTRANSFERASE NSUN6"/>
    <property type="match status" value="1"/>
</dbReference>